<dbReference type="InterPro" id="IPR015890">
    <property type="entry name" value="Chorismate_C"/>
</dbReference>
<evidence type="ECO:0000313" key="7">
    <source>
        <dbReference type="Proteomes" id="UP001211894"/>
    </source>
</evidence>
<reference evidence="6 7" key="1">
    <citation type="submission" date="2023-01" db="EMBL/GenBank/DDBJ databases">
        <title>Bacillus changyiensis sp. nov., isolated from a coastal deposit.</title>
        <authorList>
            <person name="Xiao G."/>
            <person name="Lai Q."/>
            <person name="Hu Z."/>
            <person name="Shao Z."/>
        </authorList>
    </citation>
    <scope>NUCLEOTIDE SEQUENCE [LARGE SCALE GENOMIC DNA]</scope>
    <source>
        <strain evidence="6 7">CLL-7-23</strain>
    </source>
</reference>
<comment type="pathway">
    <text evidence="4">Quinol/quinone metabolism; menaquinone biosynthesis.</text>
</comment>
<dbReference type="InterPro" id="IPR019999">
    <property type="entry name" value="Anth_synth_I-like"/>
</dbReference>
<evidence type="ECO:0000259" key="5">
    <source>
        <dbReference type="Pfam" id="PF00425"/>
    </source>
</evidence>
<keyword evidence="7" id="KW-1185">Reference proteome</keyword>
<dbReference type="SUPFAM" id="SSF56322">
    <property type="entry name" value="ADC synthase"/>
    <property type="match status" value="1"/>
</dbReference>
<dbReference type="EC" id="5.4.4.2" evidence="4"/>
<dbReference type="GO" id="GO:0008909">
    <property type="term" value="F:isochorismate synthase activity"/>
    <property type="evidence" value="ECO:0007669"/>
    <property type="project" value="UniProtKB-EC"/>
</dbReference>
<keyword evidence="3 4" id="KW-0413">Isomerase</keyword>
<feature type="active site" description="Proton donor" evidence="4">
    <location>
        <position position="272"/>
    </location>
</feature>
<dbReference type="InterPro" id="IPR004561">
    <property type="entry name" value="IsoChor_synthase"/>
</dbReference>
<keyword evidence="4" id="KW-0479">Metal-binding</keyword>
<dbReference type="InterPro" id="IPR005801">
    <property type="entry name" value="ADC_synthase"/>
</dbReference>
<dbReference type="Proteomes" id="UP001211894">
    <property type="component" value="Unassembled WGS sequence"/>
</dbReference>
<dbReference type="Gene3D" id="3.60.120.10">
    <property type="entry name" value="Anthranilate synthase"/>
    <property type="match status" value="1"/>
</dbReference>
<keyword evidence="4" id="KW-0460">Magnesium</keyword>
<evidence type="ECO:0000256" key="4">
    <source>
        <dbReference type="HAMAP-Rule" id="MF_01935"/>
    </source>
</evidence>
<organism evidence="6 7">
    <name type="scientific">Bacillus changyiensis</name>
    <dbReference type="NCBI Taxonomy" id="3004103"/>
    <lineage>
        <taxon>Bacteria</taxon>
        <taxon>Bacillati</taxon>
        <taxon>Bacillota</taxon>
        <taxon>Bacilli</taxon>
        <taxon>Bacillales</taxon>
        <taxon>Bacillaceae</taxon>
        <taxon>Bacillus</taxon>
    </lineage>
</organism>
<comment type="similarity">
    <text evidence="2 4">Belongs to the isochorismate synthase family.</text>
</comment>
<feature type="binding site" evidence="4">
    <location>
        <position position="451"/>
    </location>
    <ligand>
        <name>Mg(2+)</name>
        <dbReference type="ChEBI" id="CHEBI:18420"/>
    </ligand>
</feature>
<comment type="function">
    <text evidence="4">Catalyzes the conversion of chorismate to isochorismate.</text>
</comment>
<sequence>MATLGLTLQNETSNVLDKLKKVDHAVLISYSSKIETIDPLAFFKSGVGKRFFWSDPDQEMTLVGLGQELAVVTHQKDRGRYQDIHEKWEHIKNRSFHFQEDGNVMQSAVGPLLFGGFSFDPLKKKEKHWHDYQEGAFFIPSKMLTKTTDATFITMNKWVRPYENVHHVLDQLISAVKKLTTFPIHDERAEHQQYDKKAELHVDEWLEAIRHATTDIQKGKYDKVVLAREILLSFREPIQLYRVISHLLCEQTSSYIFALEEKGKCFVGASPERLIKKVDDKVLSTCLAGSIQRGQTEREDQMLGLELLHDKKNVMEHEFVVDMIHQAFSRYCVYVEKPTAPELYKTKSVQHLYTPIIGQMSKKYSLFDFIEKLHPTPALGGDPQKTALEVIRSIEPMSRGWYAGPIGWLDSRDNGEFAVAIRSGLINSHQARLFAGCGIVRDSDPLQEYEETQIKLKPMLSALGGDPS</sequence>
<evidence type="ECO:0000313" key="6">
    <source>
        <dbReference type="EMBL" id="MDA7027344.1"/>
    </source>
</evidence>
<accession>A0ABT4X6I7</accession>
<feature type="binding site" evidence="4">
    <location>
        <position position="316"/>
    </location>
    <ligand>
        <name>Mg(2+)</name>
        <dbReference type="ChEBI" id="CHEBI:18420"/>
    </ligand>
</feature>
<dbReference type="PRINTS" id="PR00095">
    <property type="entry name" value="ANTSNTHASEI"/>
</dbReference>
<proteinExistence type="inferred from homology"/>
<dbReference type="NCBIfam" id="TIGR00543">
    <property type="entry name" value="isochor_syn"/>
    <property type="match status" value="1"/>
</dbReference>
<comment type="caution">
    <text evidence="6">The sequence shown here is derived from an EMBL/GenBank/DDBJ whole genome shotgun (WGS) entry which is preliminary data.</text>
</comment>
<evidence type="ECO:0000256" key="3">
    <source>
        <dbReference type="ARBA" id="ARBA00023235"/>
    </source>
</evidence>
<dbReference type="PANTHER" id="PTHR42839:SF1">
    <property type="entry name" value="ISOCHORISMATE SYNTHASE MENF"/>
    <property type="match status" value="1"/>
</dbReference>
<gene>
    <name evidence="4" type="primary">menF</name>
    <name evidence="6" type="ORF">PJ311_12060</name>
</gene>
<evidence type="ECO:0000256" key="1">
    <source>
        <dbReference type="ARBA" id="ARBA00000799"/>
    </source>
</evidence>
<protein>
    <recommendedName>
        <fullName evidence="4">Isochorismate synthase MenF</fullName>
        <ecNumber evidence="4">5.4.4.2</ecNumber>
    </recommendedName>
    <alternativeName>
        <fullName evidence="4">Isochorismate mutase</fullName>
    </alternativeName>
</protein>
<evidence type="ECO:0000256" key="2">
    <source>
        <dbReference type="ARBA" id="ARBA00005297"/>
    </source>
</evidence>
<comment type="catalytic activity">
    <reaction evidence="1 4">
        <text>chorismate = isochorismate</text>
        <dbReference type="Rhea" id="RHEA:18985"/>
        <dbReference type="ChEBI" id="CHEBI:29748"/>
        <dbReference type="ChEBI" id="CHEBI:29780"/>
        <dbReference type="EC" id="5.4.4.2"/>
    </reaction>
</comment>
<dbReference type="InterPro" id="IPR034681">
    <property type="entry name" value="MenF"/>
</dbReference>
<feature type="domain" description="Chorismate-utilising enzyme C-terminal" evidence="5">
    <location>
        <begin position="203"/>
        <end position="455"/>
    </location>
</feature>
<feature type="active site" description="Proton acceptor" evidence="4">
    <location>
        <position position="223"/>
    </location>
</feature>
<dbReference type="HAMAP" id="MF_01935">
    <property type="entry name" value="MenF"/>
    <property type="match status" value="1"/>
</dbReference>
<comment type="pathway">
    <text evidence="4">Quinol/quinone metabolism; 1,4-dihydroxy-2-naphthoate biosynthesis; 1,4-dihydroxy-2-naphthoate from chorismate: step 1/7.</text>
</comment>
<name>A0ABT4X6I7_9BACI</name>
<dbReference type="Pfam" id="PF00425">
    <property type="entry name" value="Chorismate_bind"/>
    <property type="match status" value="1"/>
</dbReference>
<dbReference type="PANTHER" id="PTHR42839">
    <property type="entry name" value="ISOCHORISMATE SYNTHASE ENTC"/>
    <property type="match status" value="1"/>
</dbReference>
<keyword evidence="4" id="KW-0474">Menaquinone biosynthesis</keyword>
<dbReference type="EMBL" id="JAQKAB010000007">
    <property type="protein sequence ID" value="MDA7027344.1"/>
    <property type="molecule type" value="Genomic_DNA"/>
</dbReference>
<comment type="cofactor">
    <cofactor evidence="4">
        <name>Mg(2+)</name>
        <dbReference type="ChEBI" id="CHEBI:18420"/>
    </cofactor>
</comment>